<dbReference type="PANTHER" id="PTHR30126:SF64">
    <property type="entry name" value="HTH-TYPE TRANSCRIPTIONAL REGULATOR CITR"/>
    <property type="match status" value="1"/>
</dbReference>
<dbReference type="GO" id="GO:0003700">
    <property type="term" value="F:DNA-binding transcription factor activity"/>
    <property type="evidence" value="ECO:0007669"/>
    <property type="project" value="InterPro"/>
</dbReference>
<dbReference type="Pfam" id="PF03466">
    <property type="entry name" value="LysR_substrate"/>
    <property type="match status" value="1"/>
</dbReference>
<evidence type="ECO:0000256" key="2">
    <source>
        <dbReference type="ARBA" id="ARBA00023015"/>
    </source>
</evidence>
<protein>
    <submittedName>
        <fullName evidence="6">DNA-binding transcriptional regulator, LysR family</fullName>
    </submittedName>
</protein>
<accession>A0A1G6CJC1</accession>
<feature type="domain" description="HTH lysR-type" evidence="5">
    <location>
        <begin position="3"/>
        <end position="60"/>
    </location>
</feature>
<evidence type="ECO:0000313" key="6">
    <source>
        <dbReference type="EMBL" id="SDB32970.1"/>
    </source>
</evidence>
<keyword evidence="3 6" id="KW-0238">DNA-binding</keyword>
<dbReference type="InterPro" id="IPR000847">
    <property type="entry name" value="LysR_HTH_N"/>
</dbReference>
<dbReference type="PROSITE" id="PS50931">
    <property type="entry name" value="HTH_LYSR"/>
    <property type="match status" value="1"/>
</dbReference>
<dbReference type="RefSeq" id="WP_090174647.1">
    <property type="nucleotide sequence ID" value="NZ_FMXR01000020.1"/>
</dbReference>
<dbReference type="OrthoDB" id="9778774at2"/>
<dbReference type="Proteomes" id="UP000199228">
    <property type="component" value="Unassembled WGS sequence"/>
</dbReference>
<dbReference type="AlphaFoldDB" id="A0A1G6CJC1"/>
<dbReference type="SUPFAM" id="SSF53850">
    <property type="entry name" value="Periplasmic binding protein-like II"/>
    <property type="match status" value="1"/>
</dbReference>
<evidence type="ECO:0000313" key="7">
    <source>
        <dbReference type="Proteomes" id="UP000199228"/>
    </source>
</evidence>
<organism evidence="6 7">
    <name type="scientific">Eubacterium oxidoreducens</name>
    <dbReference type="NCBI Taxonomy" id="1732"/>
    <lineage>
        <taxon>Bacteria</taxon>
        <taxon>Bacillati</taxon>
        <taxon>Bacillota</taxon>
        <taxon>Clostridia</taxon>
        <taxon>Eubacteriales</taxon>
        <taxon>Eubacteriaceae</taxon>
        <taxon>Eubacterium</taxon>
    </lineage>
</organism>
<proteinExistence type="inferred from homology"/>
<reference evidence="6 7" key="1">
    <citation type="submission" date="2016-10" db="EMBL/GenBank/DDBJ databases">
        <authorList>
            <person name="de Groot N.N."/>
        </authorList>
    </citation>
    <scope>NUCLEOTIDE SEQUENCE [LARGE SCALE GENOMIC DNA]</scope>
    <source>
        <strain evidence="6 7">DSM 3217</strain>
    </source>
</reference>
<dbReference type="InterPro" id="IPR036390">
    <property type="entry name" value="WH_DNA-bd_sf"/>
</dbReference>
<dbReference type="EMBL" id="FMXR01000020">
    <property type="protein sequence ID" value="SDB32970.1"/>
    <property type="molecule type" value="Genomic_DNA"/>
</dbReference>
<name>A0A1G6CJC1_EUBOX</name>
<dbReference type="InterPro" id="IPR036388">
    <property type="entry name" value="WH-like_DNA-bd_sf"/>
</dbReference>
<dbReference type="CDD" id="cd05466">
    <property type="entry name" value="PBP2_LTTR_substrate"/>
    <property type="match status" value="1"/>
</dbReference>
<keyword evidence="4" id="KW-0804">Transcription</keyword>
<dbReference type="Gene3D" id="3.40.190.290">
    <property type="match status" value="1"/>
</dbReference>
<dbReference type="InterPro" id="IPR005119">
    <property type="entry name" value="LysR_subst-bd"/>
</dbReference>
<keyword evidence="7" id="KW-1185">Reference proteome</keyword>
<dbReference type="PANTHER" id="PTHR30126">
    <property type="entry name" value="HTH-TYPE TRANSCRIPTIONAL REGULATOR"/>
    <property type="match status" value="1"/>
</dbReference>
<dbReference type="STRING" id="1732.SAMN02910417_02452"/>
<evidence type="ECO:0000256" key="3">
    <source>
        <dbReference type="ARBA" id="ARBA00023125"/>
    </source>
</evidence>
<evidence type="ECO:0000256" key="1">
    <source>
        <dbReference type="ARBA" id="ARBA00009437"/>
    </source>
</evidence>
<dbReference type="Gene3D" id="1.10.10.10">
    <property type="entry name" value="Winged helix-like DNA-binding domain superfamily/Winged helix DNA-binding domain"/>
    <property type="match status" value="1"/>
</dbReference>
<evidence type="ECO:0000259" key="5">
    <source>
        <dbReference type="PROSITE" id="PS50931"/>
    </source>
</evidence>
<keyword evidence="2" id="KW-0805">Transcription regulation</keyword>
<dbReference type="GO" id="GO:0000976">
    <property type="term" value="F:transcription cis-regulatory region binding"/>
    <property type="evidence" value="ECO:0007669"/>
    <property type="project" value="TreeGrafter"/>
</dbReference>
<comment type="similarity">
    <text evidence="1">Belongs to the LysR transcriptional regulatory family.</text>
</comment>
<dbReference type="SUPFAM" id="SSF46785">
    <property type="entry name" value="Winged helix' DNA-binding domain"/>
    <property type="match status" value="1"/>
</dbReference>
<dbReference type="Pfam" id="PF00126">
    <property type="entry name" value="HTH_1"/>
    <property type="match status" value="1"/>
</dbReference>
<gene>
    <name evidence="6" type="ORF">SAMN02910417_02452</name>
</gene>
<sequence length="305" mass="34529">MSVNLEYYKTFYYVATLGSMSKAASHMCLTPPTITKTIQLLEEQLNCQLFFRSVKGVRLTSAGEALLRKVQPGMNMLLSGEEEIHMINSLERGTIRIGLSEAAANAFIISDEFTKFTQKYSGISIIMKHLSFQETHDMILSGEIDFGVHGVFPEDCKDLKTRTLNIMPSVATVGAKYKHLAQSPISLYELAEYPLIFVDPSYEVSKYYKRLYAKYNLDFQPHIEAPTLNMQIYAVESGLGYSFLPLSNIHKKCEEGKLFIADIQNEELLQRPTCILYSNDIPLSLAASTLVNMFKNPHEQDDMME</sequence>
<evidence type="ECO:0000256" key="4">
    <source>
        <dbReference type="ARBA" id="ARBA00023163"/>
    </source>
</evidence>